<dbReference type="EMBL" id="GECU01017674">
    <property type="protein sequence ID" value="JAS90032.1"/>
    <property type="molecule type" value="Transcribed_RNA"/>
</dbReference>
<name>A0A1B6ISX1_9HEMI</name>
<dbReference type="AlphaFoldDB" id="A0A1B6ISX1"/>
<accession>A0A1B6ISX1</accession>
<feature type="non-terminal residue" evidence="2">
    <location>
        <position position="618"/>
    </location>
</feature>
<protein>
    <recommendedName>
        <fullName evidence="1">DUF547 domain-containing protein</fullName>
    </recommendedName>
</protein>
<evidence type="ECO:0000313" key="2">
    <source>
        <dbReference type="EMBL" id="JAS90032.1"/>
    </source>
</evidence>
<sequence length="618" mass="67848">ISETTSSGVLNVTLTKLVETFLIQTPLPEEVGDNKGVVVLDLALSPLPSLKHSICLLDLARTYTRTALASPVKGTVEAFTQTMRRVVDEIDDSSSLTDILLDPCIPLRDANKISETTSSGVLNVTLTKLVETFLIQTPLPEEVGDNKGVVVLDLALSPLPSLKHSICLLDLARTYTRTALASPVKGTVEAFTQTMRRVVDEIDDSSSLTDILLDPCIPLRDANKISDLRTFWSSLQESLSSFQSSMTSADDDLADAAFLKLTSCIVVGQGLVQNYQDDTKEHFLNHLRSYVTCLWKIVSHKIPAGTKYKVLEYDLDTLVGELVFSEGKDPLEVETALEPVSINVVHLVMAHCTPSISIRQLKQRPATIVLNSCHQTCESKGDLNVPEEVSSLLSKLLDTIEWKSSRALADLPTSSKVQEVLAATCCLQQLDWNQLVPGDQLFAFLVNLYNLMWLHALILLEISDEYGLVSPSACLRDLSAQSVGYIVGECYVTLADLRSVLAPFPTTLVTSTVASRPLPVYPPRDPRALFLLANPYKLSPSIEMLPSRDVDSVIDARMAAFVEATVQVGEDSVTVPVTLCHYIDYVTLTQGTESEYSVDNISNSSREHITDFLKEFLK</sequence>
<dbReference type="InterPro" id="IPR006869">
    <property type="entry name" value="DUF547"/>
</dbReference>
<gene>
    <name evidence="2" type="ORF">g.26429</name>
</gene>
<proteinExistence type="predicted"/>
<dbReference type="Pfam" id="PF04784">
    <property type="entry name" value="DUF547"/>
    <property type="match status" value="1"/>
</dbReference>
<reference evidence="2" key="1">
    <citation type="submission" date="2015-11" db="EMBL/GenBank/DDBJ databases">
        <title>De novo transcriptome assembly of four potential Pierce s Disease insect vectors from Arizona vineyards.</title>
        <authorList>
            <person name="Tassone E.E."/>
        </authorList>
    </citation>
    <scope>NUCLEOTIDE SEQUENCE</scope>
</reference>
<feature type="non-terminal residue" evidence="2">
    <location>
        <position position="1"/>
    </location>
</feature>
<organism evidence="2">
    <name type="scientific">Homalodisca liturata</name>
    <dbReference type="NCBI Taxonomy" id="320908"/>
    <lineage>
        <taxon>Eukaryota</taxon>
        <taxon>Metazoa</taxon>
        <taxon>Ecdysozoa</taxon>
        <taxon>Arthropoda</taxon>
        <taxon>Hexapoda</taxon>
        <taxon>Insecta</taxon>
        <taxon>Pterygota</taxon>
        <taxon>Neoptera</taxon>
        <taxon>Paraneoptera</taxon>
        <taxon>Hemiptera</taxon>
        <taxon>Auchenorrhyncha</taxon>
        <taxon>Membracoidea</taxon>
        <taxon>Cicadellidae</taxon>
        <taxon>Cicadellinae</taxon>
        <taxon>Proconiini</taxon>
        <taxon>Homalodisca</taxon>
    </lineage>
</organism>
<evidence type="ECO:0000259" key="1">
    <source>
        <dbReference type="Pfam" id="PF04784"/>
    </source>
</evidence>
<feature type="domain" description="DUF547" evidence="1">
    <location>
        <begin position="439"/>
        <end position="562"/>
    </location>
</feature>